<dbReference type="Proteomes" id="UP001595764">
    <property type="component" value="Unassembled WGS sequence"/>
</dbReference>
<dbReference type="InterPro" id="IPR046274">
    <property type="entry name" value="DUF6307"/>
</dbReference>
<organism evidence="1 2">
    <name type="scientific">Amycolatopsis halotolerans</name>
    <dbReference type="NCBI Taxonomy" id="330083"/>
    <lineage>
        <taxon>Bacteria</taxon>
        <taxon>Bacillati</taxon>
        <taxon>Actinomycetota</taxon>
        <taxon>Actinomycetes</taxon>
        <taxon>Pseudonocardiales</taxon>
        <taxon>Pseudonocardiaceae</taxon>
        <taxon>Amycolatopsis</taxon>
    </lineage>
</organism>
<dbReference type="EMBL" id="JBHRWI010000069">
    <property type="protein sequence ID" value="MFC3516679.1"/>
    <property type="molecule type" value="Genomic_DNA"/>
</dbReference>
<evidence type="ECO:0000313" key="1">
    <source>
        <dbReference type="EMBL" id="MFC3516679.1"/>
    </source>
</evidence>
<name>A0ABV7QW67_9PSEU</name>
<accession>A0ABV7QW67</accession>
<protein>
    <submittedName>
        <fullName evidence="1">RGCVC family protein</fullName>
    </submittedName>
</protein>
<dbReference type="Pfam" id="PF19826">
    <property type="entry name" value="DUF6307"/>
    <property type="match status" value="1"/>
</dbReference>
<dbReference type="NCBIfam" id="NF038206">
    <property type="entry name" value="RGCVC_fam"/>
    <property type="match status" value="1"/>
</dbReference>
<reference evidence="2" key="1">
    <citation type="journal article" date="2019" name="Int. J. Syst. Evol. Microbiol.">
        <title>The Global Catalogue of Microorganisms (GCM) 10K type strain sequencing project: providing services to taxonomists for standard genome sequencing and annotation.</title>
        <authorList>
            <consortium name="The Broad Institute Genomics Platform"/>
            <consortium name="The Broad Institute Genome Sequencing Center for Infectious Disease"/>
            <person name="Wu L."/>
            <person name="Ma J."/>
        </authorList>
    </citation>
    <scope>NUCLEOTIDE SEQUENCE [LARGE SCALE GENOMIC DNA]</scope>
    <source>
        <strain evidence="2">CGMCC 4.7682</strain>
    </source>
</reference>
<gene>
    <name evidence="1" type="ORF">ACFORO_41390</name>
</gene>
<proteinExistence type="predicted"/>
<sequence>MIAMRAALAPTAAAPSGDCPVCPHQTDAHDPIADRFCAATAAGALHRRCACAAGGRETKKEERPMTARIDFVSRYDQRVAKVRDLLKQDTGLTDTACQALAVRLLHLIDETPEDLRR</sequence>
<keyword evidence="2" id="KW-1185">Reference proteome</keyword>
<evidence type="ECO:0000313" key="2">
    <source>
        <dbReference type="Proteomes" id="UP001595764"/>
    </source>
</evidence>
<dbReference type="RefSeq" id="WP_377875864.1">
    <property type="nucleotide sequence ID" value="NZ_JBHMAY010000085.1"/>
</dbReference>
<comment type="caution">
    <text evidence="1">The sequence shown here is derived from an EMBL/GenBank/DDBJ whole genome shotgun (WGS) entry which is preliminary data.</text>
</comment>